<dbReference type="InterPro" id="IPR011676">
    <property type="entry name" value="DUF1618"/>
</dbReference>
<dbReference type="Proteomes" id="UP000479710">
    <property type="component" value="Unassembled WGS sequence"/>
</dbReference>
<dbReference type="PANTHER" id="PTHR33074:SF99">
    <property type="entry name" value="DUF1618 DOMAIN-CONTAINING PROTEIN"/>
    <property type="match status" value="1"/>
</dbReference>
<dbReference type="EMBL" id="SPHZ02000007">
    <property type="protein sequence ID" value="KAF0909054.1"/>
    <property type="molecule type" value="Genomic_DNA"/>
</dbReference>
<gene>
    <name evidence="2" type="ORF">E2562_030808</name>
</gene>
<comment type="caution">
    <text evidence="2">The sequence shown here is derived from an EMBL/GenBank/DDBJ whole genome shotgun (WGS) entry which is preliminary data.</text>
</comment>
<dbReference type="Pfam" id="PF07762">
    <property type="entry name" value="DUF1618"/>
    <property type="match status" value="1"/>
</dbReference>
<dbReference type="PANTHER" id="PTHR33074">
    <property type="entry name" value="EXPRESSED PROTEIN-RELATED"/>
    <property type="match status" value="1"/>
</dbReference>
<name>A0A6G1DA98_9ORYZ</name>
<accession>A0A6G1DA98</accession>
<dbReference type="AlphaFoldDB" id="A0A6G1DA98"/>
<keyword evidence="3" id="KW-1185">Reference proteome</keyword>
<evidence type="ECO:0000313" key="2">
    <source>
        <dbReference type="EMBL" id="KAF0909054.1"/>
    </source>
</evidence>
<evidence type="ECO:0000259" key="1">
    <source>
        <dbReference type="Pfam" id="PF07762"/>
    </source>
</evidence>
<reference evidence="2 3" key="1">
    <citation type="submission" date="2019-11" db="EMBL/GenBank/DDBJ databases">
        <title>Whole genome sequence of Oryza granulata.</title>
        <authorList>
            <person name="Li W."/>
        </authorList>
    </citation>
    <scope>NUCLEOTIDE SEQUENCE [LARGE SCALE GENOMIC DNA]</scope>
    <source>
        <strain evidence="3">cv. Menghai</strain>
        <tissue evidence="2">Leaf</tissue>
    </source>
</reference>
<sequence length="222" mass="25050">MSMFDGADFTDVAVVWLYSSNVRGVDGSKWNTDAVVVSSSDRRRICWADYHCGVILCNDASAPDAELGLAFVRLPGIETWRGNHRRPYVYRTVSVTRSGELKFVDVDDGRFRSTPRAGGGCRITSWTLRTPELEWEQDAALRLEEALWALPSYQDSPLPRIVPTYPVLSMQDDNVVHFIVKGPESSDKCWMIVVDMKNKSLGPYMMYKNLVELDCDGENLSN</sequence>
<dbReference type="OrthoDB" id="693195at2759"/>
<evidence type="ECO:0000313" key="3">
    <source>
        <dbReference type="Proteomes" id="UP000479710"/>
    </source>
</evidence>
<protein>
    <recommendedName>
        <fullName evidence="1">DUF1618 domain-containing protein</fullName>
    </recommendedName>
</protein>
<organism evidence="2 3">
    <name type="scientific">Oryza meyeriana var. granulata</name>
    <dbReference type="NCBI Taxonomy" id="110450"/>
    <lineage>
        <taxon>Eukaryota</taxon>
        <taxon>Viridiplantae</taxon>
        <taxon>Streptophyta</taxon>
        <taxon>Embryophyta</taxon>
        <taxon>Tracheophyta</taxon>
        <taxon>Spermatophyta</taxon>
        <taxon>Magnoliopsida</taxon>
        <taxon>Liliopsida</taxon>
        <taxon>Poales</taxon>
        <taxon>Poaceae</taxon>
        <taxon>BOP clade</taxon>
        <taxon>Oryzoideae</taxon>
        <taxon>Oryzeae</taxon>
        <taxon>Oryzinae</taxon>
        <taxon>Oryza</taxon>
        <taxon>Oryza meyeriana</taxon>
    </lineage>
</organism>
<proteinExistence type="predicted"/>
<feature type="domain" description="DUF1618" evidence="1">
    <location>
        <begin position="47"/>
        <end position="177"/>
    </location>
</feature>